<gene>
    <name evidence="3" type="ORF">HYPBUDRAFT_103884</name>
</gene>
<dbReference type="RefSeq" id="XP_020079442.1">
    <property type="nucleotide sequence ID" value="XM_020218309.1"/>
</dbReference>
<accession>A0A1E4RTJ0</accession>
<dbReference type="PANTHER" id="PTHR28159">
    <property type="entry name" value="TRAFFICKING PROTEIN PARTICLE COMPLEX II-SPECIFIC SUBUNIT 65"/>
    <property type="match status" value="1"/>
</dbReference>
<organism evidence="3 4">
    <name type="scientific">Hyphopichia burtonii NRRL Y-1933</name>
    <dbReference type="NCBI Taxonomy" id="984485"/>
    <lineage>
        <taxon>Eukaryota</taxon>
        <taxon>Fungi</taxon>
        <taxon>Dikarya</taxon>
        <taxon>Ascomycota</taxon>
        <taxon>Saccharomycotina</taxon>
        <taxon>Pichiomycetes</taxon>
        <taxon>Debaryomycetaceae</taxon>
        <taxon>Hyphopichia</taxon>
    </lineage>
</organism>
<dbReference type="GO" id="GO:0005802">
    <property type="term" value="C:trans-Golgi network"/>
    <property type="evidence" value="ECO:0007669"/>
    <property type="project" value="TreeGrafter"/>
</dbReference>
<dbReference type="OrthoDB" id="5345392at2759"/>
<dbReference type="GO" id="GO:0006891">
    <property type="term" value="P:intra-Golgi vesicle-mediated transport"/>
    <property type="evidence" value="ECO:0007669"/>
    <property type="project" value="InterPro"/>
</dbReference>
<evidence type="ECO:0000256" key="1">
    <source>
        <dbReference type="SAM" id="MobiDB-lite"/>
    </source>
</evidence>
<dbReference type="InterPro" id="IPR024662">
    <property type="entry name" value="Trs65"/>
</dbReference>
<feature type="domain" description="Trafficking protein particle complex II-specific subunit 65 IgD3" evidence="2">
    <location>
        <begin position="463"/>
        <end position="632"/>
    </location>
</feature>
<evidence type="ECO:0000313" key="3">
    <source>
        <dbReference type="EMBL" id="ODV70375.1"/>
    </source>
</evidence>
<dbReference type="GO" id="GO:1990071">
    <property type="term" value="C:TRAPPII protein complex"/>
    <property type="evidence" value="ECO:0007669"/>
    <property type="project" value="InterPro"/>
</dbReference>
<keyword evidence="4" id="KW-1185">Reference proteome</keyword>
<name>A0A1E4RTJ0_9ASCO</name>
<dbReference type="Pfam" id="PF12735">
    <property type="entry name" value="IgD3_Trs65"/>
    <property type="match status" value="1"/>
</dbReference>
<protein>
    <recommendedName>
        <fullName evidence="2">Trafficking protein particle complex II-specific subunit 65 IgD3 domain-containing protein</fullName>
    </recommendedName>
</protein>
<dbReference type="Proteomes" id="UP000095085">
    <property type="component" value="Unassembled WGS sequence"/>
</dbReference>
<dbReference type="STRING" id="984485.A0A1E4RTJ0"/>
<reference evidence="4" key="1">
    <citation type="submission" date="2016-05" db="EMBL/GenBank/DDBJ databases">
        <title>Comparative genomics of biotechnologically important yeasts.</title>
        <authorList>
            <consortium name="DOE Joint Genome Institute"/>
            <person name="Riley R."/>
            <person name="Haridas S."/>
            <person name="Wolfe K.H."/>
            <person name="Lopes M.R."/>
            <person name="Hittinger C.T."/>
            <person name="Goker M."/>
            <person name="Salamov A."/>
            <person name="Wisecaver J."/>
            <person name="Long T.M."/>
            <person name="Aerts A.L."/>
            <person name="Barry K."/>
            <person name="Choi C."/>
            <person name="Clum A."/>
            <person name="Coughlan A.Y."/>
            <person name="Deshpande S."/>
            <person name="Douglass A.P."/>
            <person name="Hanson S.J."/>
            <person name="Klenk H.-P."/>
            <person name="Labutti K."/>
            <person name="Lapidus A."/>
            <person name="Lindquist E."/>
            <person name="Lipzen A."/>
            <person name="Meier-Kolthoff J.P."/>
            <person name="Ohm R.A."/>
            <person name="Otillar R.P."/>
            <person name="Pangilinan J."/>
            <person name="Peng Y."/>
            <person name="Rokas A."/>
            <person name="Rosa C.A."/>
            <person name="Scheuner C."/>
            <person name="Sibirny A.A."/>
            <person name="Slot J.C."/>
            <person name="Stielow J.B."/>
            <person name="Sun H."/>
            <person name="Kurtzman C.P."/>
            <person name="Blackwell M."/>
            <person name="Grigoriev I.V."/>
            <person name="Jeffries T.W."/>
        </authorList>
    </citation>
    <scope>NUCLEOTIDE SEQUENCE [LARGE SCALE GENOMIC DNA]</scope>
    <source>
        <strain evidence="4">NRRL Y-1933</strain>
    </source>
</reference>
<sequence length="634" mass="70584">MSLTILLPERLDQLTEDENEKDLDNFLINLDSVPKRKLIFFDEALIGYIKFESSLPISPDFNNHAYLNVAVIPGDLDLVNQKSSTKSENGQNVRLKGSTSINDKHYVIWKFEIPIGYPRTKFSDPKILFSCFLNTSSTPPLTSSFSLASVDNENVLSNGLETNQSSQKLLTDLRPDTKRNLFEELNNQVSLNPDQKYFLSSKSLNKSDIGYNDQLSTKLCLPVSVSLIIKLKSTKPAGRNNILLATLNIESSEEFLKILKNNSTEDSAYNDYYFNILDLSMEFKYGIIENFQSSNFKFPIRYKLADSINMTYKLINNDYLDKELKINVNSSKPIGIKLVLQKIKYFPELDSFQPVSNIITTNWSPYLDFSIVAPPINSSLKSSTASQSQYQSQSQSQIRAANGMSPRKSALMNSMYKSKGVDVPNSPLTNPSAVNSSTSLGYHQISPTKKLNKSLSSTSSVTVNLTTNNNSTLAGLKLTFKGKLNVSLGEIITWKLQAINNSPNKLNLSLIVQNPINFNPVYSASSTSAPISSNNFSSSNLLATNEQKKTENILVYNKLQLHNLYSSLKLDTNGIIILDNDVRIGPIDSHSVFETDIKLIGISKGIYNLDGIKIFDISSGDGIDFGKLVEVFVV</sequence>
<evidence type="ECO:0000259" key="2">
    <source>
        <dbReference type="Pfam" id="PF12735"/>
    </source>
</evidence>
<dbReference type="GeneID" id="30992859"/>
<feature type="region of interest" description="Disordered" evidence="1">
    <location>
        <begin position="383"/>
        <end position="404"/>
    </location>
</feature>
<evidence type="ECO:0000313" key="4">
    <source>
        <dbReference type="Proteomes" id="UP000095085"/>
    </source>
</evidence>
<proteinExistence type="predicted"/>
<dbReference type="AlphaFoldDB" id="A0A1E4RTJ0"/>
<dbReference type="InterPro" id="IPR055420">
    <property type="entry name" value="IgD3_Trs65"/>
</dbReference>
<dbReference type="PANTHER" id="PTHR28159:SF1">
    <property type="entry name" value="TRAFFICKING PROTEIN PARTICLE COMPLEX II-SPECIFIC SUBUNIT 65"/>
    <property type="match status" value="1"/>
</dbReference>
<feature type="compositionally biased region" description="Low complexity" evidence="1">
    <location>
        <begin position="383"/>
        <end position="397"/>
    </location>
</feature>
<dbReference type="EMBL" id="KV454538">
    <property type="protein sequence ID" value="ODV70375.1"/>
    <property type="molecule type" value="Genomic_DNA"/>
</dbReference>